<evidence type="ECO:0000256" key="2">
    <source>
        <dbReference type="SAM" id="Phobius"/>
    </source>
</evidence>
<organism evidence="3">
    <name type="scientific">uncultured marine group II/III euryarchaeote AD1000_66_E09</name>
    <dbReference type="NCBI Taxonomy" id="1457798"/>
    <lineage>
        <taxon>Archaea</taxon>
        <taxon>Methanobacteriati</taxon>
        <taxon>Methanobacteriota</taxon>
        <taxon>environmental samples</taxon>
    </lineage>
</organism>
<dbReference type="EMBL" id="KF900453">
    <property type="protein sequence ID" value="AIE95471.1"/>
    <property type="molecule type" value="Genomic_DNA"/>
</dbReference>
<protein>
    <submittedName>
        <fullName evidence="3">Uncharacterized protein</fullName>
    </submittedName>
</protein>
<dbReference type="AlphaFoldDB" id="A0A075G168"/>
<feature type="transmembrane region" description="Helical" evidence="2">
    <location>
        <begin position="12"/>
        <end position="38"/>
    </location>
</feature>
<reference evidence="3" key="1">
    <citation type="journal article" date="2014" name="Genome Biol. Evol.">
        <title>Pangenome evidence for extensive interdomain horizontal transfer affecting lineage core and shell genes in uncultured planktonic thaumarchaeota and euryarchaeota.</title>
        <authorList>
            <person name="Deschamps P."/>
            <person name="Zivanovic Y."/>
            <person name="Moreira D."/>
            <person name="Rodriguez-Valera F."/>
            <person name="Lopez-Garcia P."/>
        </authorList>
    </citation>
    <scope>NUCLEOTIDE SEQUENCE</scope>
</reference>
<feature type="transmembrane region" description="Helical" evidence="2">
    <location>
        <begin position="44"/>
        <end position="66"/>
    </location>
</feature>
<evidence type="ECO:0000313" key="3">
    <source>
        <dbReference type="EMBL" id="AIE95471.1"/>
    </source>
</evidence>
<keyword evidence="2" id="KW-0472">Membrane</keyword>
<proteinExistence type="predicted"/>
<feature type="compositionally biased region" description="Polar residues" evidence="1">
    <location>
        <begin position="147"/>
        <end position="156"/>
    </location>
</feature>
<name>A0A075G168_9EURY</name>
<sequence>MKCNEKQARKGIVRSIAWTTPLFITGISLSIFTAILALDGRTSLWLTCGITSCISALSGGTAIAAWRDLFSEPRDTEGFINRKWTKSDVFIFRGHYIMVGKRIFRIRKNTYGAMPEEGQGIYLQHYPHTNTVVHWEKIKSPGVNLELSPSTTNDISQSEDDTSGK</sequence>
<evidence type="ECO:0000256" key="1">
    <source>
        <dbReference type="SAM" id="MobiDB-lite"/>
    </source>
</evidence>
<accession>A0A075G168</accession>
<feature type="region of interest" description="Disordered" evidence="1">
    <location>
        <begin position="146"/>
        <end position="165"/>
    </location>
</feature>
<keyword evidence="2" id="KW-0812">Transmembrane</keyword>
<keyword evidence="2" id="KW-1133">Transmembrane helix</keyword>